<dbReference type="PANTHER" id="PTHR35201:SF4">
    <property type="entry name" value="BETA-PINACENE SYNTHASE-RELATED"/>
    <property type="match status" value="1"/>
</dbReference>
<protein>
    <recommendedName>
        <fullName evidence="6">Terpene synthase</fullName>
        <ecNumber evidence="6">4.2.3.-</ecNumber>
    </recommendedName>
</protein>
<name>A0A9P5P830_9AGAR</name>
<accession>A0A9P5P830</accession>
<dbReference type="SUPFAM" id="SSF48576">
    <property type="entry name" value="Terpenoid synthases"/>
    <property type="match status" value="1"/>
</dbReference>
<proteinExistence type="inferred from homology"/>
<dbReference type="EMBL" id="JADNRY010000366">
    <property type="protein sequence ID" value="KAF9058554.1"/>
    <property type="molecule type" value="Genomic_DNA"/>
</dbReference>
<dbReference type="GO" id="GO:0008299">
    <property type="term" value="P:isoprenoid biosynthetic process"/>
    <property type="evidence" value="ECO:0007669"/>
    <property type="project" value="UniProtKB-ARBA"/>
</dbReference>
<evidence type="ECO:0000256" key="2">
    <source>
        <dbReference type="ARBA" id="ARBA00006333"/>
    </source>
</evidence>
<evidence type="ECO:0000256" key="5">
    <source>
        <dbReference type="ARBA" id="ARBA00023239"/>
    </source>
</evidence>
<dbReference type="Proteomes" id="UP000772434">
    <property type="component" value="Unassembled WGS sequence"/>
</dbReference>
<dbReference type="Gene3D" id="1.10.600.10">
    <property type="entry name" value="Farnesyl Diphosphate Synthase"/>
    <property type="match status" value="1"/>
</dbReference>
<reference evidence="7" key="1">
    <citation type="submission" date="2020-11" db="EMBL/GenBank/DDBJ databases">
        <authorList>
            <consortium name="DOE Joint Genome Institute"/>
            <person name="Ahrendt S."/>
            <person name="Riley R."/>
            <person name="Andreopoulos W."/>
            <person name="Labutti K."/>
            <person name="Pangilinan J."/>
            <person name="Ruiz-Duenas F.J."/>
            <person name="Barrasa J.M."/>
            <person name="Sanchez-Garcia M."/>
            <person name="Camarero S."/>
            <person name="Miyauchi S."/>
            <person name="Serrano A."/>
            <person name="Linde D."/>
            <person name="Babiker R."/>
            <person name="Drula E."/>
            <person name="Ayuso-Fernandez I."/>
            <person name="Pacheco R."/>
            <person name="Padilla G."/>
            <person name="Ferreira P."/>
            <person name="Barriuso J."/>
            <person name="Kellner H."/>
            <person name="Castanera R."/>
            <person name="Alfaro M."/>
            <person name="Ramirez L."/>
            <person name="Pisabarro A.G."/>
            <person name="Kuo A."/>
            <person name="Tritt A."/>
            <person name="Lipzen A."/>
            <person name="He G."/>
            <person name="Yan M."/>
            <person name="Ng V."/>
            <person name="Cullen D."/>
            <person name="Martin F."/>
            <person name="Rosso M.-N."/>
            <person name="Henrissat B."/>
            <person name="Hibbett D."/>
            <person name="Martinez A.T."/>
            <person name="Grigoriev I.V."/>
        </authorList>
    </citation>
    <scope>NUCLEOTIDE SEQUENCE</scope>
    <source>
        <strain evidence="7">AH 40177</strain>
    </source>
</reference>
<dbReference type="EC" id="4.2.3.-" evidence="6"/>
<dbReference type="InterPro" id="IPR008949">
    <property type="entry name" value="Isoprenoid_synthase_dom_sf"/>
</dbReference>
<dbReference type="AlphaFoldDB" id="A0A9P5P830"/>
<gene>
    <name evidence="7" type="ORF">BDP27DRAFT_1408199</name>
</gene>
<keyword evidence="3 6" id="KW-0479">Metal-binding</keyword>
<evidence type="ECO:0000256" key="1">
    <source>
        <dbReference type="ARBA" id="ARBA00001946"/>
    </source>
</evidence>
<dbReference type="PANTHER" id="PTHR35201">
    <property type="entry name" value="TERPENE SYNTHASE"/>
    <property type="match status" value="1"/>
</dbReference>
<sequence length="408" mass="47199">MNMLKIAERRKVKKNRDICGHFLRKPSSGIFRGVPVQDWTRRALRGCRVWVLLKSKNEPNCEGTEVWLLVRGDNAFLLENWSFRSVEEKNLFVDMDISRWSLQVFPEVFDSRVQVCTQFITVLFLIDDMLDRMEHAEVAAIPIPICQNYYWLLTFKMQATKIIHTFQAQVRGEKDTTPADREMSVVLQLLDEMESCDTEKAHDVKTELLRFWDAQVAPSRDEKPTIDAYLSYRDVDAGIKLVTIFFTTCVCRSVARWGLDIVIPPDEYPWLSEVEYNISRHVVIVNDLFSWNKEVLLSQKCQGKLGGDLVNAVAITMQLEQVDASAAQARLAKMVQDLEENHFALLASRDRGKMAMSSDVERYIDFLEDMASGNESWSRVTARYYVGDGKQKRPTEENISFRSLELWK</sequence>
<dbReference type="OrthoDB" id="3032649at2759"/>
<dbReference type="GO" id="GO:0010333">
    <property type="term" value="F:terpene synthase activity"/>
    <property type="evidence" value="ECO:0007669"/>
    <property type="project" value="InterPro"/>
</dbReference>
<evidence type="ECO:0000256" key="4">
    <source>
        <dbReference type="ARBA" id="ARBA00022842"/>
    </source>
</evidence>
<comment type="similarity">
    <text evidence="2 6">Belongs to the terpene synthase family.</text>
</comment>
<dbReference type="GO" id="GO:0046872">
    <property type="term" value="F:metal ion binding"/>
    <property type="evidence" value="ECO:0007669"/>
    <property type="project" value="UniProtKB-KW"/>
</dbReference>
<keyword evidence="4 6" id="KW-0460">Magnesium</keyword>
<evidence type="ECO:0000256" key="6">
    <source>
        <dbReference type="RuleBase" id="RU366034"/>
    </source>
</evidence>
<keyword evidence="8" id="KW-1185">Reference proteome</keyword>
<comment type="caution">
    <text evidence="7">The sequence shown here is derived from an EMBL/GenBank/DDBJ whole genome shotgun (WGS) entry which is preliminary data.</text>
</comment>
<dbReference type="Pfam" id="PF19086">
    <property type="entry name" value="Terpene_syn_C_2"/>
    <property type="match status" value="1"/>
</dbReference>
<dbReference type="InterPro" id="IPR034686">
    <property type="entry name" value="Terpene_cyclase-like_2"/>
</dbReference>
<keyword evidence="5 6" id="KW-0456">Lyase</keyword>
<evidence type="ECO:0000313" key="7">
    <source>
        <dbReference type="EMBL" id="KAF9058554.1"/>
    </source>
</evidence>
<organism evidence="7 8">
    <name type="scientific">Rhodocollybia butyracea</name>
    <dbReference type="NCBI Taxonomy" id="206335"/>
    <lineage>
        <taxon>Eukaryota</taxon>
        <taxon>Fungi</taxon>
        <taxon>Dikarya</taxon>
        <taxon>Basidiomycota</taxon>
        <taxon>Agaricomycotina</taxon>
        <taxon>Agaricomycetes</taxon>
        <taxon>Agaricomycetidae</taxon>
        <taxon>Agaricales</taxon>
        <taxon>Marasmiineae</taxon>
        <taxon>Omphalotaceae</taxon>
        <taxon>Rhodocollybia</taxon>
    </lineage>
</organism>
<evidence type="ECO:0000256" key="3">
    <source>
        <dbReference type="ARBA" id="ARBA00022723"/>
    </source>
</evidence>
<evidence type="ECO:0000313" key="8">
    <source>
        <dbReference type="Proteomes" id="UP000772434"/>
    </source>
</evidence>
<comment type="cofactor">
    <cofactor evidence="1 6">
        <name>Mg(2+)</name>
        <dbReference type="ChEBI" id="CHEBI:18420"/>
    </cofactor>
</comment>